<dbReference type="RefSeq" id="WP_250424512.1">
    <property type="nucleotide sequence ID" value="NZ_JAJKBJ010000032.1"/>
</dbReference>
<accession>A0A9X2D3E7</accession>
<evidence type="ECO:0000256" key="1">
    <source>
        <dbReference type="SAM" id="Coils"/>
    </source>
</evidence>
<feature type="coiled-coil region" evidence="1">
    <location>
        <begin position="28"/>
        <end position="115"/>
    </location>
</feature>
<dbReference type="AlphaFoldDB" id="A0A9X2D3E7"/>
<sequence length="325" mass="36642">MSRAFTFEGIHNSLKIAVQHMSEVFDYVNSIDAQIENLNEQTEFLNEKIELVEENIECLEEQIEALEEAVDLADATMQYVGDNKSNDEKNPEGLADKLADQAADARKLIAILEMELKYTQEYLRILDEEQDCQALEELMNAPLTQEEESRLKQEEQDRLKIKQLADELIPVLEDHFFTFPEIEKIDLALGMLLSKTDSIGKRAEVAKDVANVLYSDLLAARNTYKSSLISGKAADGEEVTPEEARQIFKGKCNLLIMEAMPILEKDDLSWGDFLKNLMKAIANAVIKVASGFTVHNFFKPVQSTKEIITEASDELQSDFQSAAPI</sequence>
<name>A0A9X2D3E7_9GAMM</name>
<dbReference type="EMBL" id="JAJKBJ010000032">
    <property type="protein sequence ID" value="MCL9685634.1"/>
    <property type="molecule type" value="Genomic_DNA"/>
</dbReference>
<dbReference type="Proteomes" id="UP001139721">
    <property type="component" value="Unassembled WGS sequence"/>
</dbReference>
<organism evidence="2 3">
    <name type="scientific">Legionella maioricensis</name>
    <dbReference type="NCBI Taxonomy" id="2896528"/>
    <lineage>
        <taxon>Bacteria</taxon>
        <taxon>Pseudomonadati</taxon>
        <taxon>Pseudomonadota</taxon>
        <taxon>Gammaproteobacteria</taxon>
        <taxon>Legionellales</taxon>
        <taxon>Legionellaceae</taxon>
        <taxon>Legionella</taxon>
    </lineage>
</organism>
<gene>
    <name evidence="2" type="ORF">LOX96_16155</name>
</gene>
<keyword evidence="1" id="KW-0175">Coiled coil</keyword>
<keyword evidence="3" id="KW-1185">Reference proteome</keyword>
<comment type="caution">
    <text evidence="2">The sequence shown here is derived from an EMBL/GenBank/DDBJ whole genome shotgun (WGS) entry which is preliminary data.</text>
</comment>
<proteinExistence type="predicted"/>
<evidence type="ECO:0000313" key="2">
    <source>
        <dbReference type="EMBL" id="MCL9685634.1"/>
    </source>
</evidence>
<evidence type="ECO:0000313" key="3">
    <source>
        <dbReference type="Proteomes" id="UP001139721"/>
    </source>
</evidence>
<protein>
    <submittedName>
        <fullName evidence="2">Uncharacterized protein</fullName>
    </submittedName>
</protein>
<reference evidence="2" key="1">
    <citation type="submission" date="2021-11" db="EMBL/GenBank/DDBJ databases">
        <title>Legionella maioricencis sp. nov., a new species isolated from hot water samples in Mallorca.</title>
        <authorList>
            <person name="Crespi S."/>
            <person name="Drasar V."/>
            <person name="Salva-Serra F."/>
            <person name="Jaen-Luchoro D."/>
            <person name="Pineiro-Iglesias B."/>
            <person name="Aliaga F."/>
            <person name="Fernandez-Juarez V."/>
            <person name="Coll G."/>
            <person name="Moore E.R.B."/>
            <person name="Bennasar-Figueras A."/>
        </authorList>
    </citation>
    <scope>NUCLEOTIDE SEQUENCE</scope>
    <source>
        <strain evidence="2">HCPI-6</strain>
    </source>
</reference>